<dbReference type="EMBL" id="JTHG01000228">
    <property type="protein sequence ID" value="KMO16916.1"/>
    <property type="molecule type" value="Genomic_DNA"/>
</dbReference>
<organism evidence="1 4">
    <name type="scientific">Methylobacterium indicum</name>
    <dbReference type="NCBI Taxonomy" id="1775910"/>
    <lineage>
        <taxon>Bacteria</taxon>
        <taxon>Pseudomonadati</taxon>
        <taxon>Pseudomonadota</taxon>
        <taxon>Alphaproteobacteria</taxon>
        <taxon>Hyphomicrobiales</taxon>
        <taxon>Methylobacteriaceae</taxon>
        <taxon>Methylobacterium</taxon>
    </lineage>
</organism>
<dbReference type="Gene3D" id="3.30.2310.20">
    <property type="entry name" value="RelE-like"/>
    <property type="match status" value="1"/>
</dbReference>
<evidence type="ECO:0000313" key="1">
    <source>
        <dbReference type="EMBL" id="BCM84698.1"/>
    </source>
</evidence>
<dbReference type="EMBL" id="AP024145">
    <property type="protein sequence ID" value="BCM84698.1"/>
    <property type="molecule type" value="Genomic_DNA"/>
</dbReference>
<proteinExistence type="predicted"/>
<sequence>MKTIRFTGPALKAFAKLPDRARVQMRLKLERYAEMGTGDVKALVGVPGLRIRSGSYRAVFVETADAIEVFKVGDRRDIYE</sequence>
<evidence type="ECO:0000313" key="2">
    <source>
        <dbReference type="EMBL" id="KMO16916.1"/>
    </source>
</evidence>
<name>A0A0J6TW65_9HYPH</name>
<dbReference type="Proteomes" id="UP000663508">
    <property type="component" value="Chromosome"/>
</dbReference>
<dbReference type="SUPFAM" id="SSF143011">
    <property type="entry name" value="RelE-like"/>
    <property type="match status" value="1"/>
</dbReference>
<reference evidence="1" key="2">
    <citation type="submission" date="2020-11" db="EMBL/GenBank/DDBJ databases">
        <title>Complete genome sequence of a novel pathogenic Methylobacterium strain isolated from rice in Vietnam.</title>
        <authorList>
            <person name="Lai K."/>
            <person name="Okazaki S."/>
            <person name="Higashi K."/>
            <person name="Mori H."/>
            <person name="Toyoda A."/>
            <person name="Kurokawa K."/>
        </authorList>
    </citation>
    <scope>NUCLEOTIDE SEQUENCE</scope>
    <source>
        <strain evidence="1">VL1</strain>
    </source>
</reference>
<dbReference type="OrthoDB" id="428094at2"/>
<dbReference type="AlphaFoldDB" id="A0A0J6TW65"/>
<dbReference type="KEGG" id="mind:mvi_31590"/>
<keyword evidence="3" id="KW-1185">Reference proteome</keyword>
<accession>A0A0J6TW65</accession>
<evidence type="ECO:0000313" key="4">
    <source>
        <dbReference type="Proteomes" id="UP000663508"/>
    </source>
</evidence>
<gene>
    <name evidence="1" type="ORF">mvi_31590</name>
    <name evidence="2" type="ORF">QR79_22170</name>
</gene>
<dbReference type="Proteomes" id="UP000036471">
    <property type="component" value="Unassembled WGS sequence"/>
</dbReference>
<reference evidence="2 3" key="1">
    <citation type="submission" date="2014-11" db="EMBL/GenBank/DDBJ databases">
        <title>Comparative genomics of Methylobacterium species.</title>
        <authorList>
            <person name="Chaudhry V."/>
            <person name="Patil P.B."/>
        </authorList>
    </citation>
    <scope>NUCLEOTIDE SEQUENCE [LARGE SCALE GENOMIC DNA]</scope>
    <source>
        <strain evidence="2 3">SE3.6</strain>
    </source>
</reference>
<dbReference type="InterPro" id="IPR035093">
    <property type="entry name" value="RelE/ParE_toxin_dom_sf"/>
</dbReference>
<protein>
    <submittedName>
        <fullName evidence="2">Plasmid stabilization protein</fullName>
    </submittedName>
</protein>
<evidence type="ECO:0000313" key="3">
    <source>
        <dbReference type="Proteomes" id="UP000036471"/>
    </source>
</evidence>
<accession>A0A147FFP0</accession>
<dbReference type="RefSeq" id="WP_048426155.1">
    <property type="nucleotide sequence ID" value="NZ_AP024145.1"/>
</dbReference>